<dbReference type="Pfam" id="PF02618">
    <property type="entry name" value="YceG"/>
    <property type="match status" value="1"/>
</dbReference>
<proteinExistence type="inferred from homology"/>
<evidence type="ECO:0000256" key="3">
    <source>
        <dbReference type="ARBA" id="ARBA00022989"/>
    </source>
</evidence>
<comment type="subcellular location">
    <subcellularLocation>
        <location evidence="7">Cell membrane</location>
        <topology evidence="7">Single-pass membrane protein</topology>
    </subcellularLocation>
</comment>
<dbReference type="PANTHER" id="PTHR30518:SF2">
    <property type="entry name" value="ENDOLYTIC MUREIN TRANSGLYCOSYLASE"/>
    <property type="match status" value="1"/>
</dbReference>
<reference evidence="11 12" key="1">
    <citation type="submission" date="2017-05" db="EMBL/GenBank/DDBJ databases">
        <title>Lactobacillus johnsonii from commercial turkeys.</title>
        <authorList>
            <person name="Johnson T.J."/>
            <person name="Youmans B."/>
        </authorList>
    </citation>
    <scope>NUCLEOTIDE SEQUENCE [LARGE SCALE GENOMIC DNA]</scope>
    <source>
        <strain evidence="10 11">UMNLJ114</strain>
        <strain evidence="9 12">UMNLJ54</strain>
    </source>
</reference>
<keyword evidence="4 7" id="KW-0472">Membrane</keyword>
<comment type="similarity">
    <text evidence="7">Belongs to the transglycosylase MltG family.</text>
</comment>
<evidence type="ECO:0000256" key="2">
    <source>
        <dbReference type="ARBA" id="ARBA00022692"/>
    </source>
</evidence>
<dbReference type="GO" id="GO:0009252">
    <property type="term" value="P:peptidoglycan biosynthetic process"/>
    <property type="evidence" value="ECO:0007669"/>
    <property type="project" value="UniProtKB-UniRule"/>
</dbReference>
<dbReference type="EMBL" id="NIBD01000055">
    <property type="protein sequence ID" value="PAB54039.1"/>
    <property type="molecule type" value="Genomic_DNA"/>
</dbReference>
<feature type="transmembrane region" description="Helical" evidence="7">
    <location>
        <begin position="20"/>
        <end position="45"/>
    </location>
</feature>
<evidence type="ECO:0000256" key="6">
    <source>
        <dbReference type="ARBA" id="ARBA00023316"/>
    </source>
</evidence>
<gene>
    <name evidence="7 8" type="primary">mltG</name>
    <name evidence="9" type="ORF">A3P64_06225</name>
    <name evidence="10" type="ORF">A3Q24_09065</name>
    <name evidence="8" type="ORF">K8V69_05345</name>
</gene>
<dbReference type="EC" id="4.2.2.29" evidence="7"/>
<evidence type="ECO:0000313" key="10">
    <source>
        <dbReference type="EMBL" id="PAB54039.1"/>
    </source>
</evidence>
<dbReference type="Gene3D" id="3.30.1490.480">
    <property type="entry name" value="Endolytic murein transglycosylase"/>
    <property type="match status" value="1"/>
</dbReference>
<evidence type="ECO:0000313" key="9">
    <source>
        <dbReference type="EMBL" id="PAB52475.1"/>
    </source>
</evidence>
<dbReference type="CDD" id="cd08010">
    <property type="entry name" value="MltG_like"/>
    <property type="match status" value="1"/>
</dbReference>
<evidence type="ECO:0000256" key="5">
    <source>
        <dbReference type="ARBA" id="ARBA00023239"/>
    </source>
</evidence>
<dbReference type="InterPro" id="IPR003770">
    <property type="entry name" value="MLTG-like"/>
</dbReference>
<dbReference type="Proteomes" id="UP000216448">
    <property type="component" value="Unassembled WGS sequence"/>
</dbReference>
<dbReference type="AlphaFoldDB" id="A0A1Y4IFI2"/>
<dbReference type="Proteomes" id="UP000216008">
    <property type="component" value="Unassembled WGS sequence"/>
</dbReference>
<evidence type="ECO:0000313" key="13">
    <source>
        <dbReference type="Proteomes" id="UP000732527"/>
    </source>
</evidence>
<reference evidence="8" key="3">
    <citation type="submission" date="2021-09" db="EMBL/GenBank/DDBJ databases">
        <authorList>
            <person name="Gilroy R."/>
        </authorList>
    </citation>
    <scope>NUCLEOTIDE SEQUENCE</scope>
    <source>
        <strain evidence="8">CHK192-2623</strain>
    </source>
</reference>
<name>A0A1Y4IFI2_LACJH</name>
<accession>A0A1Y4IFI2</accession>
<evidence type="ECO:0000256" key="4">
    <source>
        <dbReference type="ARBA" id="ARBA00023136"/>
    </source>
</evidence>
<comment type="function">
    <text evidence="7">Functions as a peptidoglycan terminase that cleaves nascent peptidoglycan strands endolytically to terminate their elongation.</text>
</comment>
<dbReference type="Proteomes" id="UP000732527">
    <property type="component" value="Unassembled WGS sequence"/>
</dbReference>
<dbReference type="PANTHER" id="PTHR30518">
    <property type="entry name" value="ENDOLYTIC MUREIN TRANSGLYCOSYLASE"/>
    <property type="match status" value="1"/>
</dbReference>
<dbReference type="NCBIfam" id="TIGR00247">
    <property type="entry name" value="endolytic transglycosylase MltG"/>
    <property type="match status" value="1"/>
</dbReference>
<sequence>MLNQDKKKDHELEEQASKKVTRWILSGLGAILVLVVLIGGCYVGYAIQPANRHDEDVVSVHIPAGATNSQIAQILQEKKIIRNAAVFNFWLKSHSVTNFQAGNFYLSPSMHNKEIVSQLQGGGGRPVVGHVLIKEGQTIDSIATTVGKNTKYSRQDFLKLMKDKSFMKSLEKQYPKLLTSSMNSKDVRYHLEGYLFPAKYDVYQGASLKELVNQMVDKTDQVLQPYYSSIKKKHLTVQEVLTLASLVEREGVKTKDRRMIAGVFFNRLKANMPLQSDISVMYALNKHKHSLSLKDIKVKSPYNLYVHKGYGPGPFNNPSLDSISAVLNPIKSNYLYFVANLKTGKVYYNENYDEHLKRNSSLGQ</sequence>
<dbReference type="HAMAP" id="MF_02065">
    <property type="entry name" value="MltG"/>
    <property type="match status" value="1"/>
</dbReference>
<evidence type="ECO:0000313" key="12">
    <source>
        <dbReference type="Proteomes" id="UP000216448"/>
    </source>
</evidence>
<comment type="catalytic activity">
    <reaction evidence="7">
        <text>a peptidoglycan chain = a peptidoglycan chain with N-acetyl-1,6-anhydromuramyl-[peptide] at the reducing end + a peptidoglycan chain with N-acetylglucosamine at the non-reducing end.</text>
        <dbReference type="EC" id="4.2.2.29"/>
    </reaction>
</comment>
<keyword evidence="2 7" id="KW-0812">Transmembrane</keyword>
<dbReference type="GO" id="GO:0005886">
    <property type="term" value="C:plasma membrane"/>
    <property type="evidence" value="ECO:0007669"/>
    <property type="project" value="UniProtKB-SubCell"/>
</dbReference>
<dbReference type="EMBL" id="DYYQ01000034">
    <property type="protein sequence ID" value="HJE49587.1"/>
    <property type="molecule type" value="Genomic_DNA"/>
</dbReference>
<dbReference type="EMBL" id="NIBB01000037">
    <property type="protein sequence ID" value="PAB52475.1"/>
    <property type="molecule type" value="Genomic_DNA"/>
</dbReference>
<evidence type="ECO:0000256" key="7">
    <source>
        <dbReference type="HAMAP-Rule" id="MF_02065"/>
    </source>
</evidence>
<evidence type="ECO:0000313" key="11">
    <source>
        <dbReference type="Proteomes" id="UP000216008"/>
    </source>
</evidence>
<dbReference type="GO" id="GO:0071555">
    <property type="term" value="P:cell wall organization"/>
    <property type="evidence" value="ECO:0007669"/>
    <property type="project" value="UniProtKB-KW"/>
</dbReference>
<evidence type="ECO:0000256" key="1">
    <source>
        <dbReference type="ARBA" id="ARBA00022475"/>
    </source>
</evidence>
<keyword evidence="1 7" id="KW-1003">Cell membrane</keyword>
<keyword evidence="3 7" id="KW-1133">Transmembrane helix</keyword>
<feature type="site" description="Important for catalytic activity" evidence="7">
    <location>
        <position position="250"/>
    </location>
</feature>
<keyword evidence="6 7" id="KW-0961">Cell wall biogenesis/degradation</keyword>
<reference evidence="8" key="2">
    <citation type="journal article" date="2021" name="PeerJ">
        <title>Extensive microbial diversity within the chicken gut microbiome revealed by metagenomics and culture.</title>
        <authorList>
            <person name="Gilroy R."/>
            <person name="Ravi A."/>
            <person name="Getino M."/>
            <person name="Pursley I."/>
            <person name="Horton D.L."/>
            <person name="Alikhan N.F."/>
            <person name="Baker D."/>
            <person name="Gharbi K."/>
            <person name="Hall N."/>
            <person name="Watson M."/>
            <person name="Adriaenssens E.M."/>
            <person name="Foster-Nyarko E."/>
            <person name="Jarju S."/>
            <person name="Secka A."/>
            <person name="Antonio M."/>
            <person name="Oren A."/>
            <person name="Chaudhuri R.R."/>
            <person name="La Ragione R."/>
            <person name="Hildebrand F."/>
            <person name="Pallen M.J."/>
        </authorList>
    </citation>
    <scope>NUCLEOTIDE SEQUENCE</scope>
    <source>
        <strain evidence="8">CHK192-2623</strain>
    </source>
</reference>
<dbReference type="GO" id="GO:0008932">
    <property type="term" value="F:lytic endotransglycosylase activity"/>
    <property type="evidence" value="ECO:0007669"/>
    <property type="project" value="UniProtKB-UniRule"/>
</dbReference>
<dbReference type="RefSeq" id="WP_012846502.1">
    <property type="nucleotide sequence ID" value="NZ_CP021703.1"/>
</dbReference>
<evidence type="ECO:0000313" key="8">
    <source>
        <dbReference type="EMBL" id="HJE49587.1"/>
    </source>
</evidence>
<keyword evidence="5 7" id="KW-0456">Lyase</keyword>
<protein>
    <recommendedName>
        <fullName evidence="7">Endolytic murein transglycosylase</fullName>
        <ecNumber evidence="7">4.2.2.29</ecNumber>
    </recommendedName>
    <alternativeName>
        <fullName evidence="7">Peptidoglycan lytic transglycosylase</fullName>
    </alternativeName>
    <alternativeName>
        <fullName evidence="7">Peptidoglycan polymerization terminase</fullName>
    </alternativeName>
</protein>
<comment type="caution">
    <text evidence="8">The sequence shown here is derived from an EMBL/GenBank/DDBJ whole genome shotgun (WGS) entry which is preliminary data.</text>
</comment>
<organism evidence="8 13">
    <name type="scientific">Lactobacillus johnsonii</name>
    <dbReference type="NCBI Taxonomy" id="33959"/>
    <lineage>
        <taxon>Bacteria</taxon>
        <taxon>Bacillati</taxon>
        <taxon>Bacillota</taxon>
        <taxon>Bacilli</taxon>
        <taxon>Lactobacillales</taxon>
        <taxon>Lactobacillaceae</taxon>
        <taxon>Lactobacillus</taxon>
    </lineage>
</organism>